<keyword evidence="2" id="KW-1185">Reference proteome</keyword>
<name>A0A9P0H0Z9_NEZVI</name>
<dbReference type="EMBL" id="OV725079">
    <property type="protein sequence ID" value="CAH1394934.1"/>
    <property type="molecule type" value="Genomic_DNA"/>
</dbReference>
<protein>
    <submittedName>
        <fullName evidence="1">Uncharacterized protein</fullName>
    </submittedName>
</protein>
<proteinExistence type="predicted"/>
<dbReference type="Proteomes" id="UP001152798">
    <property type="component" value="Chromosome 3"/>
</dbReference>
<reference evidence="1" key="1">
    <citation type="submission" date="2022-01" db="EMBL/GenBank/DDBJ databases">
        <authorList>
            <person name="King R."/>
        </authorList>
    </citation>
    <scope>NUCLEOTIDE SEQUENCE</scope>
</reference>
<evidence type="ECO:0000313" key="1">
    <source>
        <dbReference type="EMBL" id="CAH1394934.1"/>
    </source>
</evidence>
<sequence length="97" mass="10874">MQPVIQDGRNSQITFPVAAIILLRQGRPGRANPIPRLSYCAPLWYPLGGKENTPPEALNHTLGSYYPFITFSRAGLAGEDTVTDIRVSRYPNYKWLV</sequence>
<accession>A0A9P0H0Z9</accession>
<evidence type="ECO:0000313" key="2">
    <source>
        <dbReference type="Proteomes" id="UP001152798"/>
    </source>
</evidence>
<dbReference type="AlphaFoldDB" id="A0A9P0H0Z9"/>
<gene>
    <name evidence="1" type="ORF">NEZAVI_LOCUS5294</name>
</gene>
<organism evidence="1 2">
    <name type="scientific">Nezara viridula</name>
    <name type="common">Southern green stink bug</name>
    <name type="synonym">Cimex viridulus</name>
    <dbReference type="NCBI Taxonomy" id="85310"/>
    <lineage>
        <taxon>Eukaryota</taxon>
        <taxon>Metazoa</taxon>
        <taxon>Ecdysozoa</taxon>
        <taxon>Arthropoda</taxon>
        <taxon>Hexapoda</taxon>
        <taxon>Insecta</taxon>
        <taxon>Pterygota</taxon>
        <taxon>Neoptera</taxon>
        <taxon>Paraneoptera</taxon>
        <taxon>Hemiptera</taxon>
        <taxon>Heteroptera</taxon>
        <taxon>Panheteroptera</taxon>
        <taxon>Pentatomomorpha</taxon>
        <taxon>Pentatomoidea</taxon>
        <taxon>Pentatomidae</taxon>
        <taxon>Pentatominae</taxon>
        <taxon>Nezara</taxon>
    </lineage>
</organism>